<dbReference type="PANTHER" id="PTHR11061:SF30">
    <property type="entry name" value="TRNA (URACIL(54)-C(5))-METHYLTRANSFERASE"/>
    <property type="match status" value="1"/>
</dbReference>
<dbReference type="RefSeq" id="WP_200673483.1">
    <property type="nucleotide sequence ID" value="NZ_JAACYA010000001.1"/>
</dbReference>
<evidence type="ECO:0000313" key="7">
    <source>
        <dbReference type="EMBL" id="MBK3332098.1"/>
    </source>
</evidence>
<dbReference type="EC" id="2.1.1.190" evidence="7"/>
<dbReference type="InterPro" id="IPR002792">
    <property type="entry name" value="TRAM_dom"/>
</dbReference>
<evidence type="ECO:0000256" key="5">
    <source>
        <dbReference type="PROSITE-ProRule" id="PRU10015"/>
    </source>
</evidence>
<name>A0ABS1GGR9_9AQUI</name>
<dbReference type="EMBL" id="JAACYA010000001">
    <property type="protein sequence ID" value="MBK3332098.1"/>
    <property type="molecule type" value="Genomic_DNA"/>
</dbReference>
<sequence>MKVKVEKLVYGGKGLGRIDEKVCFIPFVIPGEEVEVKITEEKKSFLECEPVNVLKPSPYRTKPICQYFGYCGGCDYLHIDYSKQVEQKNEIFAETVKRIGKIESVPLLEPIPSPFPTHYRNRVQFKVKGERIGFYRKESRDIVNIHYCYLIKEELNSVISSLKEILPFFGYFLSEIHLYSSSENQMVMKLLFNKPVNKVPLSLKHMKAFLTEDLNGYGIYLKTEKHPKKIQFIGTPFVYETVKDYRFRVSADSFFQVNRFQIENLIRLVEDEVKEENIKVAFDLYCGVGTFTIPIARYVDKVYGVEVNPYAVQDANHNKKLNKTQNAFFKRASASEALSYMVKKNPELILVDPPRTGLDRNTIEVIDRIKQLKKIIYISCNPSTLARDLNLLKEKGFRLISSRFIDMFPNTYHIESFSVLERLNKS</sequence>
<proteinExistence type="inferred from homology"/>
<keyword evidence="3 4" id="KW-0949">S-adenosyl-L-methionine</keyword>
<evidence type="ECO:0000256" key="4">
    <source>
        <dbReference type="PROSITE-ProRule" id="PRU01024"/>
    </source>
</evidence>
<accession>A0ABS1GGR9</accession>
<dbReference type="NCBIfam" id="TIGR00479">
    <property type="entry name" value="rumA"/>
    <property type="match status" value="1"/>
</dbReference>
<feature type="domain" description="TRAM" evidence="6">
    <location>
        <begin position="1"/>
        <end position="52"/>
    </location>
</feature>
<keyword evidence="2 4" id="KW-0808">Transferase</keyword>
<dbReference type="PROSITE" id="PS50926">
    <property type="entry name" value="TRAM"/>
    <property type="match status" value="1"/>
</dbReference>
<dbReference type="InterPro" id="IPR012340">
    <property type="entry name" value="NA-bd_OB-fold"/>
</dbReference>
<dbReference type="Proteomes" id="UP000772812">
    <property type="component" value="Unassembled WGS sequence"/>
</dbReference>
<dbReference type="InterPro" id="IPR029063">
    <property type="entry name" value="SAM-dependent_MTases_sf"/>
</dbReference>
<keyword evidence="8" id="KW-1185">Reference proteome</keyword>
<dbReference type="GO" id="GO:0008168">
    <property type="term" value="F:methyltransferase activity"/>
    <property type="evidence" value="ECO:0007669"/>
    <property type="project" value="UniProtKB-KW"/>
</dbReference>
<keyword evidence="1 4" id="KW-0489">Methyltransferase</keyword>
<feature type="binding site" evidence="4">
    <location>
        <position position="256"/>
    </location>
    <ligand>
        <name>S-adenosyl-L-methionine</name>
        <dbReference type="ChEBI" id="CHEBI:59789"/>
    </ligand>
</feature>
<feature type="binding site" evidence="4">
    <location>
        <position position="306"/>
    </location>
    <ligand>
        <name>S-adenosyl-L-methionine</name>
        <dbReference type="ChEBI" id="CHEBI:59789"/>
    </ligand>
</feature>
<comment type="similarity">
    <text evidence="4">Belongs to the class I-like SAM-binding methyltransferase superfamily. RNA M5U methyltransferase family.</text>
</comment>
<dbReference type="SUPFAM" id="SSF53335">
    <property type="entry name" value="S-adenosyl-L-methionine-dependent methyltransferases"/>
    <property type="match status" value="1"/>
</dbReference>
<feature type="active site" description="Nucleophile" evidence="4">
    <location>
        <position position="380"/>
    </location>
</feature>
<evidence type="ECO:0000313" key="8">
    <source>
        <dbReference type="Proteomes" id="UP000772812"/>
    </source>
</evidence>
<feature type="active site" evidence="5">
    <location>
        <position position="380"/>
    </location>
</feature>
<organism evidence="7 8">
    <name type="scientific">Persephonella atlantica</name>
    <dbReference type="NCBI Taxonomy" id="2699429"/>
    <lineage>
        <taxon>Bacteria</taxon>
        <taxon>Pseudomonadati</taxon>
        <taxon>Aquificota</taxon>
        <taxon>Aquificia</taxon>
        <taxon>Aquificales</taxon>
        <taxon>Hydrogenothermaceae</taxon>
        <taxon>Persephonella</taxon>
    </lineage>
</organism>
<dbReference type="PROSITE" id="PS01230">
    <property type="entry name" value="TRMA_1"/>
    <property type="match status" value="1"/>
</dbReference>
<evidence type="ECO:0000256" key="3">
    <source>
        <dbReference type="ARBA" id="ARBA00022691"/>
    </source>
</evidence>
<gene>
    <name evidence="7" type="primary">rlmD</name>
    <name evidence="7" type="ORF">GWK41_03330</name>
</gene>
<dbReference type="SUPFAM" id="SSF50249">
    <property type="entry name" value="Nucleic acid-binding proteins"/>
    <property type="match status" value="1"/>
</dbReference>
<dbReference type="Gene3D" id="2.40.50.1070">
    <property type="match status" value="1"/>
</dbReference>
<evidence type="ECO:0000256" key="2">
    <source>
        <dbReference type="ARBA" id="ARBA00022679"/>
    </source>
</evidence>
<dbReference type="Gene3D" id="2.40.50.140">
    <property type="entry name" value="Nucleic acid-binding proteins"/>
    <property type="match status" value="1"/>
</dbReference>
<comment type="caution">
    <text evidence="7">The sequence shown here is derived from an EMBL/GenBank/DDBJ whole genome shotgun (WGS) entry which is preliminary data.</text>
</comment>
<dbReference type="Pfam" id="PF01938">
    <property type="entry name" value="TRAM"/>
    <property type="match status" value="1"/>
</dbReference>
<dbReference type="GO" id="GO:0032259">
    <property type="term" value="P:methylation"/>
    <property type="evidence" value="ECO:0007669"/>
    <property type="project" value="UniProtKB-KW"/>
</dbReference>
<feature type="binding site" evidence="4">
    <location>
        <position position="285"/>
    </location>
    <ligand>
        <name>S-adenosyl-L-methionine</name>
        <dbReference type="ChEBI" id="CHEBI:59789"/>
    </ligand>
</feature>
<evidence type="ECO:0000256" key="1">
    <source>
        <dbReference type="ARBA" id="ARBA00022603"/>
    </source>
</evidence>
<dbReference type="InterPro" id="IPR010280">
    <property type="entry name" value="U5_MeTrfase_fam"/>
</dbReference>
<dbReference type="CDD" id="cd02440">
    <property type="entry name" value="AdoMet_MTases"/>
    <property type="match status" value="1"/>
</dbReference>
<protein>
    <submittedName>
        <fullName evidence="7">23S rRNA (Uracil(1939)-C(5))-methyltransferase RlmD</fullName>
        <ecNumber evidence="7">2.1.1.190</ecNumber>
    </submittedName>
</protein>
<dbReference type="PANTHER" id="PTHR11061">
    <property type="entry name" value="RNA M5U METHYLTRANSFERASE"/>
    <property type="match status" value="1"/>
</dbReference>
<reference evidence="7 8" key="1">
    <citation type="journal article" date="2021" name="Syst. Appl. Microbiol.">
        <title>Persephonella atlantica sp. nov.: How to adapt to physico-chemical gradients in high temperature hydrothermal habitats.</title>
        <authorList>
            <person name="Francois D.X."/>
            <person name="Godfroy A."/>
            <person name="Mathien C."/>
            <person name="Aube J."/>
            <person name="Cathalot C."/>
            <person name="Lesongeur F."/>
            <person name="L'Haridon S."/>
            <person name="Philippon X."/>
            <person name="Roussel E.G."/>
        </authorList>
    </citation>
    <scope>NUCLEOTIDE SEQUENCE [LARGE SCALE GENOMIC DNA]</scope>
    <source>
        <strain evidence="7 8">MO1340</strain>
    </source>
</reference>
<dbReference type="InterPro" id="IPR030390">
    <property type="entry name" value="MeTrfase_TrmA_AS"/>
</dbReference>
<feature type="binding site" evidence="4">
    <location>
        <position position="352"/>
    </location>
    <ligand>
        <name>S-adenosyl-L-methionine</name>
        <dbReference type="ChEBI" id="CHEBI:59789"/>
    </ligand>
</feature>
<evidence type="ECO:0000259" key="6">
    <source>
        <dbReference type="PROSITE" id="PS50926"/>
    </source>
</evidence>
<dbReference type="Gene3D" id="3.40.50.150">
    <property type="entry name" value="Vaccinia Virus protein VP39"/>
    <property type="match status" value="1"/>
</dbReference>
<dbReference type="Pfam" id="PF05958">
    <property type="entry name" value="tRNA_U5-meth_tr"/>
    <property type="match status" value="1"/>
</dbReference>
<dbReference type="PROSITE" id="PS51687">
    <property type="entry name" value="SAM_MT_RNA_M5U"/>
    <property type="match status" value="1"/>
</dbReference>